<proteinExistence type="predicted"/>
<feature type="transmembrane region" description="Helical" evidence="5">
    <location>
        <begin position="43"/>
        <end position="63"/>
    </location>
</feature>
<evidence type="ECO:0000256" key="1">
    <source>
        <dbReference type="ARBA" id="ARBA00004141"/>
    </source>
</evidence>
<feature type="transmembrane region" description="Helical" evidence="5">
    <location>
        <begin position="387"/>
        <end position="404"/>
    </location>
</feature>
<dbReference type="AlphaFoldDB" id="A0A8J2WF51"/>
<gene>
    <name evidence="7" type="ORF">DGAL_LOCUS1336</name>
</gene>
<feature type="transmembrane region" description="Helical" evidence="5">
    <location>
        <begin position="469"/>
        <end position="492"/>
    </location>
</feature>
<feature type="transmembrane region" description="Helical" evidence="5">
    <location>
        <begin position="504"/>
        <end position="524"/>
    </location>
</feature>
<evidence type="ECO:0000256" key="2">
    <source>
        <dbReference type="ARBA" id="ARBA00022692"/>
    </source>
</evidence>
<evidence type="ECO:0000256" key="3">
    <source>
        <dbReference type="ARBA" id="ARBA00022989"/>
    </source>
</evidence>
<keyword evidence="8" id="KW-1185">Reference proteome</keyword>
<evidence type="ECO:0000256" key="4">
    <source>
        <dbReference type="ARBA" id="ARBA00023136"/>
    </source>
</evidence>
<comment type="caution">
    <text evidence="7">The sequence shown here is derived from an EMBL/GenBank/DDBJ whole genome shotgun (WGS) entry which is preliminary data.</text>
</comment>
<dbReference type="EMBL" id="CAKKLH010000015">
    <property type="protein sequence ID" value="CAH0099222.1"/>
    <property type="molecule type" value="Genomic_DNA"/>
</dbReference>
<feature type="transmembrane region" description="Helical" evidence="5">
    <location>
        <begin position="259"/>
        <end position="279"/>
    </location>
</feature>
<comment type="subcellular location">
    <subcellularLocation>
        <location evidence="1">Membrane</location>
        <topology evidence="1">Multi-pass membrane protein</topology>
    </subcellularLocation>
</comment>
<keyword evidence="4 5" id="KW-0472">Membrane</keyword>
<feature type="transmembrane region" description="Helical" evidence="5">
    <location>
        <begin position="229"/>
        <end position="247"/>
    </location>
</feature>
<dbReference type="GO" id="GO:0016020">
    <property type="term" value="C:membrane"/>
    <property type="evidence" value="ECO:0007669"/>
    <property type="project" value="UniProtKB-SubCell"/>
</dbReference>
<sequence>METENKSAFSTEFEDDVNPEEKPFNYDDILNHLGQLGKFQFRAFLWLCLPAVFPGLITMSLTFTGGVPNYRCFIDGCDDVQQCGLDYFTPPWLNNTIPGWGDESSSSESRLKRQCYFYNQTWNNVEECIAGSNVDIDQEIQCSEWVYDDSIFGSTIVTEFELTCDDEWKQPIASTVYMAGNIFGPLIFGLIADKFGRKAAYTWGILFMGCAVTGSALSTNLITFCVLRFFSGLCNLGLFEIYIVWGIESVGTKYRTICGFIYQLFFTAGSALMGLIAFYVRDWRIIQIIIGAPIFLLIALRWLVPESIRWLIATKRYERAKKLILKAARVNKKSVPDYLLAIPIGQPIIKETEISSTPNDDNTINSEFVKSEDLIDVLRTPVLLKRLMIMIAAWFGGVMGYYGITFSSNNLSGNFYVNYELSMLVEIPAYLCGIYVTDKVGRRPTLCAGMIISGLACLITGLVPEDPTFIRVSFSLIGKFFISAVMAVLYSFTAELFPTETRGVTVGISSTIGHFGGVVAPLLADAGRKIDPALPYIIFAIVNISVGILGILLPETNQLPLPTTIQEAVDMEKFVIHQYYAKL</sequence>
<name>A0A8J2WF51_9CRUS</name>
<feature type="transmembrane region" description="Helical" evidence="5">
    <location>
        <begin position="416"/>
        <end position="437"/>
    </location>
</feature>
<dbReference type="InterPro" id="IPR036259">
    <property type="entry name" value="MFS_trans_sf"/>
</dbReference>
<dbReference type="GO" id="GO:0022857">
    <property type="term" value="F:transmembrane transporter activity"/>
    <property type="evidence" value="ECO:0007669"/>
    <property type="project" value="InterPro"/>
</dbReference>
<dbReference type="Gene3D" id="1.20.1250.20">
    <property type="entry name" value="MFS general substrate transporter like domains"/>
    <property type="match status" value="1"/>
</dbReference>
<dbReference type="Pfam" id="PF00083">
    <property type="entry name" value="Sugar_tr"/>
    <property type="match status" value="1"/>
</dbReference>
<reference evidence="7" key="1">
    <citation type="submission" date="2021-11" db="EMBL/GenBank/DDBJ databases">
        <authorList>
            <person name="Schell T."/>
        </authorList>
    </citation>
    <scope>NUCLEOTIDE SEQUENCE</scope>
    <source>
        <strain evidence="7">M5</strain>
    </source>
</reference>
<dbReference type="Proteomes" id="UP000789390">
    <property type="component" value="Unassembled WGS sequence"/>
</dbReference>
<dbReference type="OrthoDB" id="6894481at2759"/>
<accession>A0A8J2WF51</accession>
<dbReference type="InterPro" id="IPR020846">
    <property type="entry name" value="MFS_dom"/>
</dbReference>
<feature type="transmembrane region" description="Helical" evidence="5">
    <location>
        <begin position="444"/>
        <end position="463"/>
    </location>
</feature>
<keyword evidence="2 5" id="KW-0812">Transmembrane</keyword>
<evidence type="ECO:0000256" key="5">
    <source>
        <dbReference type="SAM" id="Phobius"/>
    </source>
</evidence>
<dbReference type="CDD" id="cd17317">
    <property type="entry name" value="MFS_SLC22"/>
    <property type="match status" value="1"/>
</dbReference>
<organism evidence="7 8">
    <name type="scientific">Daphnia galeata</name>
    <dbReference type="NCBI Taxonomy" id="27404"/>
    <lineage>
        <taxon>Eukaryota</taxon>
        <taxon>Metazoa</taxon>
        <taxon>Ecdysozoa</taxon>
        <taxon>Arthropoda</taxon>
        <taxon>Crustacea</taxon>
        <taxon>Branchiopoda</taxon>
        <taxon>Diplostraca</taxon>
        <taxon>Cladocera</taxon>
        <taxon>Anomopoda</taxon>
        <taxon>Daphniidae</taxon>
        <taxon>Daphnia</taxon>
    </lineage>
</organism>
<dbReference type="InterPro" id="IPR005828">
    <property type="entry name" value="MFS_sugar_transport-like"/>
</dbReference>
<feature type="transmembrane region" description="Helical" evidence="5">
    <location>
        <begin position="285"/>
        <end position="304"/>
    </location>
</feature>
<dbReference type="PANTHER" id="PTHR24064">
    <property type="entry name" value="SOLUTE CARRIER FAMILY 22 MEMBER"/>
    <property type="match status" value="1"/>
</dbReference>
<evidence type="ECO:0000259" key="6">
    <source>
        <dbReference type="PROSITE" id="PS50850"/>
    </source>
</evidence>
<keyword evidence="3 5" id="KW-1133">Transmembrane helix</keyword>
<feature type="transmembrane region" description="Helical" evidence="5">
    <location>
        <begin position="172"/>
        <end position="192"/>
    </location>
</feature>
<evidence type="ECO:0000313" key="7">
    <source>
        <dbReference type="EMBL" id="CAH0099222.1"/>
    </source>
</evidence>
<dbReference type="PROSITE" id="PS50850">
    <property type="entry name" value="MFS"/>
    <property type="match status" value="1"/>
</dbReference>
<feature type="transmembrane region" description="Helical" evidence="5">
    <location>
        <begin position="536"/>
        <end position="553"/>
    </location>
</feature>
<feature type="domain" description="Major facilitator superfamily (MFS) profile" evidence="6">
    <location>
        <begin position="123"/>
        <end position="558"/>
    </location>
</feature>
<feature type="transmembrane region" description="Helical" evidence="5">
    <location>
        <begin position="199"/>
        <end position="217"/>
    </location>
</feature>
<protein>
    <recommendedName>
        <fullName evidence="6">Major facilitator superfamily (MFS) profile domain-containing protein</fullName>
    </recommendedName>
</protein>
<dbReference type="SUPFAM" id="SSF103473">
    <property type="entry name" value="MFS general substrate transporter"/>
    <property type="match status" value="1"/>
</dbReference>
<evidence type="ECO:0000313" key="8">
    <source>
        <dbReference type="Proteomes" id="UP000789390"/>
    </source>
</evidence>